<evidence type="ECO:0000256" key="4">
    <source>
        <dbReference type="ARBA" id="ARBA00022729"/>
    </source>
</evidence>
<feature type="non-terminal residue" evidence="8">
    <location>
        <position position="782"/>
    </location>
</feature>
<dbReference type="SUPFAM" id="SSF49464">
    <property type="entry name" value="Carboxypeptidase regulatory domain-like"/>
    <property type="match status" value="1"/>
</dbReference>
<keyword evidence="4" id="KW-0732">Signal</keyword>
<proteinExistence type="predicted"/>
<evidence type="ECO:0000256" key="6">
    <source>
        <dbReference type="ARBA" id="ARBA00023237"/>
    </source>
</evidence>
<dbReference type="SUPFAM" id="SSF56935">
    <property type="entry name" value="Porins"/>
    <property type="match status" value="1"/>
</dbReference>
<sequence length="782" mass="87967">MKNHHHTVVMSCLTFFVAALFGGATGKLTGTVKDEQGKPLAGVNIYLDGTGIGTAADKDGQYLIINIPAAPYTVVVSYVGHQTIKMTDVVINADRTMSLNFDLAVSAVEGEEVVVEAKRPVIVKDQTATTATIESATMNNMPVNNVSDVLATMAGVLQNHGGNYIVSGGYHFRGGRAGEITYLVDGFVVENALYGDMGLDISRNAISEISMITGAFNAEYGEATSGVINIVTKEGKANYSWQLRGVSDKMLNPDIHAQDLYRMEGNISGPLLPNKPNLATFFVNGDFLKTRTAMWKNKLPWDVLKVDIDNDGIFDPGDGDSMAVADLITDGVYDPVELKKGTIEINDIFSNQSRYNGKLVLRPLQKLKIVASINEYYNKGKGFSMDYRLIPEKNSTGAERTRDLQLKSSYTVSKNMFFDFKYHRYTRNQWNGYEPYLNDKHELYTKIFTIPEDWEGFIPPSLKAGGDFLWLSYYAEPFKDLNGDGVWSQYAAEYWKDDNGNGLWDQGEYFNDWNGDGSWNMWDLNNDGQPDEEPFEDMDKDNQYTLGVDPPVSSPDAYDGTAPYWFWGDYEIFNNYGDTVRIATSTNQSYWWYHSDYITLGGSLTWQVNKRHQMKTGLESRQYDLGEFWASGVGGGVFGNSSDASFLLWNHKPRSMNWYIQDKVEFSDIVINAGLRYDRLDPNSTYPDPTQELGYEYMDENGNSHIIEPNELNQLSENEDASLSWGYLQRDIEGNLIGFTSAPRAPVKDQWSPRLGIGYPITDRIAFHFSYGQFYQFPDLIN</sequence>
<evidence type="ECO:0000256" key="3">
    <source>
        <dbReference type="ARBA" id="ARBA00022692"/>
    </source>
</evidence>
<dbReference type="InterPro" id="IPR036942">
    <property type="entry name" value="Beta-barrel_TonB_sf"/>
</dbReference>
<keyword evidence="2" id="KW-0813">Transport</keyword>
<dbReference type="GO" id="GO:0044718">
    <property type="term" value="P:siderophore transmembrane transport"/>
    <property type="evidence" value="ECO:0007669"/>
    <property type="project" value="TreeGrafter"/>
</dbReference>
<dbReference type="Gene3D" id="2.40.170.20">
    <property type="entry name" value="TonB-dependent receptor, beta-barrel domain"/>
    <property type="match status" value="1"/>
</dbReference>
<evidence type="ECO:0000256" key="1">
    <source>
        <dbReference type="ARBA" id="ARBA00004571"/>
    </source>
</evidence>
<dbReference type="GO" id="GO:0009279">
    <property type="term" value="C:cell outer membrane"/>
    <property type="evidence" value="ECO:0007669"/>
    <property type="project" value="UniProtKB-SubCell"/>
</dbReference>
<dbReference type="PANTHER" id="PTHR30069">
    <property type="entry name" value="TONB-DEPENDENT OUTER MEMBRANE RECEPTOR"/>
    <property type="match status" value="1"/>
</dbReference>
<keyword evidence="5" id="KW-0472">Membrane</keyword>
<dbReference type="AlphaFoldDB" id="A0A381ZDJ0"/>
<dbReference type="EMBL" id="UINC01020905">
    <property type="protein sequence ID" value="SVA87326.1"/>
    <property type="molecule type" value="Genomic_DNA"/>
</dbReference>
<evidence type="ECO:0000256" key="5">
    <source>
        <dbReference type="ARBA" id="ARBA00023136"/>
    </source>
</evidence>
<keyword evidence="3" id="KW-0812">Transmembrane</keyword>
<gene>
    <name evidence="8" type="ORF">METZ01_LOCUS140180</name>
</gene>
<dbReference type="Pfam" id="PF13715">
    <property type="entry name" value="CarbopepD_reg_2"/>
    <property type="match status" value="1"/>
</dbReference>
<protein>
    <recommendedName>
        <fullName evidence="7">TonB-dependent receptor plug domain-containing protein</fullName>
    </recommendedName>
</protein>
<dbReference type="Gene3D" id="2.170.130.10">
    <property type="entry name" value="TonB-dependent receptor, plug domain"/>
    <property type="match status" value="1"/>
</dbReference>
<dbReference type="InterPro" id="IPR037066">
    <property type="entry name" value="Plug_dom_sf"/>
</dbReference>
<dbReference type="GO" id="GO:0015344">
    <property type="term" value="F:siderophore uptake transmembrane transporter activity"/>
    <property type="evidence" value="ECO:0007669"/>
    <property type="project" value="TreeGrafter"/>
</dbReference>
<dbReference type="Pfam" id="PF07715">
    <property type="entry name" value="Plug"/>
    <property type="match status" value="1"/>
</dbReference>
<evidence type="ECO:0000256" key="2">
    <source>
        <dbReference type="ARBA" id="ARBA00022448"/>
    </source>
</evidence>
<name>A0A381ZDJ0_9ZZZZ</name>
<accession>A0A381ZDJ0</accession>
<dbReference type="InterPro" id="IPR012910">
    <property type="entry name" value="Plug_dom"/>
</dbReference>
<dbReference type="InterPro" id="IPR008969">
    <property type="entry name" value="CarboxyPept-like_regulatory"/>
</dbReference>
<organism evidence="8">
    <name type="scientific">marine metagenome</name>
    <dbReference type="NCBI Taxonomy" id="408172"/>
    <lineage>
        <taxon>unclassified sequences</taxon>
        <taxon>metagenomes</taxon>
        <taxon>ecological metagenomes</taxon>
    </lineage>
</organism>
<feature type="domain" description="TonB-dependent receptor plug" evidence="7">
    <location>
        <begin position="124"/>
        <end position="226"/>
    </location>
</feature>
<dbReference type="PANTHER" id="PTHR30069:SF29">
    <property type="entry name" value="HEMOGLOBIN AND HEMOGLOBIN-HAPTOGLOBIN-BINDING PROTEIN 1-RELATED"/>
    <property type="match status" value="1"/>
</dbReference>
<keyword evidence="6" id="KW-0998">Cell outer membrane</keyword>
<comment type="subcellular location">
    <subcellularLocation>
        <location evidence="1">Cell outer membrane</location>
        <topology evidence="1">Multi-pass membrane protein</topology>
    </subcellularLocation>
</comment>
<dbReference type="Gene3D" id="2.60.40.1120">
    <property type="entry name" value="Carboxypeptidase-like, regulatory domain"/>
    <property type="match status" value="1"/>
</dbReference>
<evidence type="ECO:0000259" key="7">
    <source>
        <dbReference type="Pfam" id="PF07715"/>
    </source>
</evidence>
<evidence type="ECO:0000313" key="8">
    <source>
        <dbReference type="EMBL" id="SVA87326.1"/>
    </source>
</evidence>
<dbReference type="InterPro" id="IPR039426">
    <property type="entry name" value="TonB-dep_rcpt-like"/>
</dbReference>
<reference evidence="8" key="1">
    <citation type="submission" date="2018-05" db="EMBL/GenBank/DDBJ databases">
        <authorList>
            <person name="Lanie J.A."/>
            <person name="Ng W.-L."/>
            <person name="Kazmierczak K.M."/>
            <person name="Andrzejewski T.M."/>
            <person name="Davidsen T.M."/>
            <person name="Wayne K.J."/>
            <person name="Tettelin H."/>
            <person name="Glass J.I."/>
            <person name="Rusch D."/>
            <person name="Podicherti R."/>
            <person name="Tsui H.-C.T."/>
            <person name="Winkler M.E."/>
        </authorList>
    </citation>
    <scope>NUCLEOTIDE SEQUENCE</scope>
</reference>